<dbReference type="Proteomes" id="UP000053237">
    <property type="component" value="Unassembled WGS sequence"/>
</dbReference>
<dbReference type="InParanoid" id="A0A024GEC7"/>
<name>A0A024GEC7_9STRA</name>
<evidence type="ECO:0000313" key="2">
    <source>
        <dbReference type="Proteomes" id="UP000053237"/>
    </source>
</evidence>
<accession>A0A024GEC7</accession>
<organism evidence="1 2">
    <name type="scientific">Albugo candida</name>
    <dbReference type="NCBI Taxonomy" id="65357"/>
    <lineage>
        <taxon>Eukaryota</taxon>
        <taxon>Sar</taxon>
        <taxon>Stramenopiles</taxon>
        <taxon>Oomycota</taxon>
        <taxon>Peronosporomycetes</taxon>
        <taxon>Albuginales</taxon>
        <taxon>Albuginaceae</taxon>
        <taxon>Albugo</taxon>
    </lineage>
</organism>
<reference evidence="1 2" key="1">
    <citation type="submission" date="2012-05" db="EMBL/GenBank/DDBJ databases">
        <title>Recombination and specialization in a pathogen metapopulation.</title>
        <authorList>
            <person name="Gardiner A."/>
            <person name="Kemen E."/>
            <person name="Schultz-Larsen T."/>
            <person name="MacLean D."/>
            <person name="Van Oosterhout C."/>
            <person name="Jones J.D.G."/>
        </authorList>
    </citation>
    <scope>NUCLEOTIDE SEQUENCE [LARGE SCALE GENOMIC DNA]</scope>
    <source>
        <strain evidence="1 2">Ac Nc2</strain>
    </source>
</reference>
<dbReference type="AlphaFoldDB" id="A0A024GEC7"/>
<protein>
    <submittedName>
        <fullName evidence="1">Uncharacterized protein</fullName>
    </submittedName>
</protein>
<dbReference type="EMBL" id="CAIX01000086">
    <property type="protein sequence ID" value="CCI45029.1"/>
    <property type="molecule type" value="Genomic_DNA"/>
</dbReference>
<comment type="caution">
    <text evidence="1">The sequence shown here is derived from an EMBL/GenBank/DDBJ whole genome shotgun (WGS) entry which is preliminary data.</text>
</comment>
<gene>
    <name evidence="1" type="ORF">BN9_058760</name>
</gene>
<proteinExistence type="predicted"/>
<keyword evidence="2" id="KW-1185">Reference proteome</keyword>
<evidence type="ECO:0000313" key="1">
    <source>
        <dbReference type="EMBL" id="CCI45029.1"/>
    </source>
</evidence>
<sequence>MGLLPLIQLRRDQLYIINRQQFIRPWIHPVRWTMDRVEEESATLIAQLERTMKPNRFFIYRVFEEAKKIVEDGDVSLESQYQAALDFYNSSLTHPTAVTDDNEEVIAPVGMGHNWLSSRVA</sequence>